<evidence type="ECO:0000259" key="2">
    <source>
        <dbReference type="Pfam" id="PF00149"/>
    </source>
</evidence>
<reference evidence="3" key="2">
    <citation type="submission" date="2023-01" db="EMBL/GenBank/DDBJ databases">
        <authorList>
            <person name="Sun Q."/>
            <person name="Evtushenko L."/>
        </authorList>
    </citation>
    <scope>NUCLEOTIDE SEQUENCE</scope>
    <source>
        <strain evidence="3">VKM Ac-1069</strain>
    </source>
</reference>
<dbReference type="CDD" id="cd00840">
    <property type="entry name" value="MPP_Mre11_N"/>
    <property type="match status" value="1"/>
</dbReference>
<dbReference type="RefSeq" id="WP_037044420.1">
    <property type="nucleotide sequence ID" value="NZ_BAAAUZ010000017.1"/>
</dbReference>
<sequence>MRLVHAADLHLDSPLLGLSRLEDSDLADTLRRATRRACENLVDLTVAERADALLLAGDVYDGNWRDYATGAFFVRQMSRLHDEGIPVFLINGNHDAESEITRSLRLPPNVHRLATDRPETVVLDDVGLAVHGQGFATRAVLENLVPAYPDRIPGLVNVGLLHTSVLGAEGHDSYAPCTPEDLARCRYEYFALGHVHDRRVVNDGEHVAAFSGNLQGRHPREPGAKGATVVEVGPGARAELRHEVCDVARWTHVRLDASACADADEVLEALDAALRGIGLAAGSRPVVARVTLDGPTPAAPALLDAEWLRAEIDVVAEKSGAVVEMVRNRTRSPRAEDASPEAVAAVDEELAGAVASAASRLVAEPERAGELVAVLEREAGRRLRGAGLDLRDPAGLAELARRAEEELRARLAGSDPTRGSAA</sequence>
<evidence type="ECO:0000313" key="3">
    <source>
        <dbReference type="EMBL" id="GLL13314.1"/>
    </source>
</evidence>
<comment type="caution">
    <text evidence="3">The sequence shown here is derived from an EMBL/GenBank/DDBJ whole genome shotgun (WGS) entry which is preliminary data.</text>
</comment>
<dbReference type="Proteomes" id="UP001143463">
    <property type="component" value="Unassembled WGS sequence"/>
</dbReference>
<protein>
    <submittedName>
        <fullName evidence="3">Metallophosphoesterase</fullName>
    </submittedName>
</protein>
<evidence type="ECO:0000256" key="1">
    <source>
        <dbReference type="ARBA" id="ARBA00022801"/>
    </source>
</evidence>
<feature type="domain" description="Calcineurin-like phosphoesterase" evidence="2">
    <location>
        <begin position="1"/>
        <end position="196"/>
    </location>
</feature>
<reference evidence="3" key="1">
    <citation type="journal article" date="2014" name="Int. J. Syst. Evol. Microbiol.">
        <title>Complete genome sequence of Corynebacterium casei LMG S-19264T (=DSM 44701T), isolated from a smear-ripened cheese.</title>
        <authorList>
            <consortium name="US DOE Joint Genome Institute (JGI-PGF)"/>
            <person name="Walter F."/>
            <person name="Albersmeier A."/>
            <person name="Kalinowski J."/>
            <person name="Ruckert C."/>
        </authorList>
    </citation>
    <scope>NUCLEOTIDE SEQUENCE</scope>
    <source>
        <strain evidence="3">VKM Ac-1069</strain>
    </source>
</reference>
<dbReference type="InterPro" id="IPR050535">
    <property type="entry name" value="DNA_Repair-Maintenance_Comp"/>
</dbReference>
<gene>
    <name evidence="3" type="ORF">GCM10017577_44570</name>
</gene>
<dbReference type="Gene3D" id="3.60.21.10">
    <property type="match status" value="1"/>
</dbReference>
<dbReference type="Pfam" id="PF00149">
    <property type="entry name" value="Metallophos"/>
    <property type="match status" value="1"/>
</dbReference>
<accession>A0A9W6L9J0</accession>
<keyword evidence="1" id="KW-0378">Hydrolase</keyword>
<evidence type="ECO:0000313" key="4">
    <source>
        <dbReference type="Proteomes" id="UP001143463"/>
    </source>
</evidence>
<dbReference type="InterPro" id="IPR041796">
    <property type="entry name" value="Mre11_N"/>
</dbReference>
<name>A0A9W6L9J0_9PSEU</name>
<dbReference type="AlphaFoldDB" id="A0A9W6L9J0"/>
<organism evidence="3 4">
    <name type="scientific">Pseudonocardia halophobica</name>
    <dbReference type="NCBI Taxonomy" id="29401"/>
    <lineage>
        <taxon>Bacteria</taxon>
        <taxon>Bacillati</taxon>
        <taxon>Actinomycetota</taxon>
        <taxon>Actinomycetes</taxon>
        <taxon>Pseudonocardiales</taxon>
        <taxon>Pseudonocardiaceae</taxon>
        <taxon>Pseudonocardia</taxon>
    </lineage>
</organism>
<dbReference type="PIRSF" id="PIRSF033091">
    <property type="entry name" value="Pesterase_YhaO"/>
    <property type="match status" value="1"/>
</dbReference>
<dbReference type="PANTHER" id="PTHR30337:SF7">
    <property type="entry name" value="PHOSPHOESTERASE"/>
    <property type="match status" value="1"/>
</dbReference>
<dbReference type="EMBL" id="BSFQ01000020">
    <property type="protein sequence ID" value="GLL13314.1"/>
    <property type="molecule type" value="Genomic_DNA"/>
</dbReference>
<dbReference type="SUPFAM" id="SSF56300">
    <property type="entry name" value="Metallo-dependent phosphatases"/>
    <property type="match status" value="1"/>
</dbReference>
<keyword evidence="4" id="KW-1185">Reference proteome</keyword>
<dbReference type="InterPro" id="IPR014576">
    <property type="entry name" value="Pesterase_YhaO"/>
</dbReference>
<dbReference type="GO" id="GO:0016787">
    <property type="term" value="F:hydrolase activity"/>
    <property type="evidence" value="ECO:0007669"/>
    <property type="project" value="UniProtKB-KW"/>
</dbReference>
<dbReference type="InterPro" id="IPR004843">
    <property type="entry name" value="Calcineurin-like_PHP"/>
</dbReference>
<dbReference type="PANTHER" id="PTHR30337">
    <property type="entry name" value="COMPONENT OF ATP-DEPENDENT DSDNA EXONUCLEASE"/>
    <property type="match status" value="1"/>
</dbReference>
<dbReference type="InterPro" id="IPR029052">
    <property type="entry name" value="Metallo-depent_PP-like"/>
</dbReference>
<proteinExistence type="predicted"/>